<dbReference type="RefSeq" id="WP_311701363.1">
    <property type="nucleotide sequence ID" value="NZ_JAVREY010000144.1"/>
</dbReference>
<dbReference type="PANTHER" id="PTHR10937">
    <property type="entry name" value="GLUCOSAMINE--FRUCTOSE-6-PHOSPHATE AMINOTRANSFERASE, ISOMERIZING"/>
    <property type="match status" value="1"/>
</dbReference>
<evidence type="ECO:0000256" key="1">
    <source>
        <dbReference type="ARBA" id="ARBA00022737"/>
    </source>
</evidence>
<name>A0ABU2U9L3_9ACTN</name>
<evidence type="ECO:0000313" key="5">
    <source>
        <dbReference type="Proteomes" id="UP001183809"/>
    </source>
</evidence>
<feature type="region of interest" description="Disordered" evidence="2">
    <location>
        <begin position="281"/>
        <end position="322"/>
    </location>
</feature>
<dbReference type="CDD" id="cd05009">
    <property type="entry name" value="SIS_GlmS_GlmD_2"/>
    <property type="match status" value="1"/>
</dbReference>
<dbReference type="EMBL" id="JAVREY010000144">
    <property type="protein sequence ID" value="MDT0469941.1"/>
    <property type="molecule type" value="Genomic_DNA"/>
</dbReference>
<proteinExistence type="predicted"/>
<accession>A0ABU2U9L3</accession>
<dbReference type="SUPFAM" id="SSF53697">
    <property type="entry name" value="SIS domain"/>
    <property type="match status" value="1"/>
</dbReference>
<feature type="compositionally biased region" description="Pro residues" evidence="2">
    <location>
        <begin position="312"/>
        <end position="322"/>
    </location>
</feature>
<organism evidence="4 5">
    <name type="scientific">Streptomyces gibsoniae</name>
    <dbReference type="NCBI Taxonomy" id="3075529"/>
    <lineage>
        <taxon>Bacteria</taxon>
        <taxon>Bacillati</taxon>
        <taxon>Actinomycetota</taxon>
        <taxon>Actinomycetes</taxon>
        <taxon>Kitasatosporales</taxon>
        <taxon>Streptomycetaceae</taxon>
        <taxon>Streptomyces</taxon>
    </lineage>
</organism>
<dbReference type="PROSITE" id="PS51464">
    <property type="entry name" value="SIS"/>
    <property type="match status" value="1"/>
</dbReference>
<dbReference type="InterPro" id="IPR046348">
    <property type="entry name" value="SIS_dom_sf"/>
</dbReference>
<dbReference type="InterPro" id="IPR001347">
    <property type="entry name" value="SIS_dom"/>
</dbReference>
<keyword evidence="1" id="KW-0677">Repeat</keyword>
<dbReference type="Proteomes" id="UP001183809">
    <property type="component" value="Unassembled WGS sequence"/>
</dbReference>
<evidence type="ECO:0000256" key="2">
    <source>
        <dbReference type="SAM" id="MobiDB-lite"/>
    </source>
</evidence>
<feature type="domain" description="SIS" evidence="3">
    <location>
        <begin position="26"/>
        <end position="168"/>
    </location>
</feature>
<reference evidence="5" key="1">
    <citation type="submission" date="2023-07" db="EMBL/GenBank/DDBJ databases">
        <title>30 novel species of actinomycetes from the DSMZ collection.</title>
        <authorList>
            <person name="Nouioui I."/>
        </authorList>
    </citation>
    <scope>NUCLEOTIDE SEQUENCE [LARGE SCALE GENOMIC DNA]</scope>
    <source>
        <strain evidence="5">DSM 41699</strain>
    </source>
</reference>
<dbReference type="InterPro" id="IPR035466">
    <property type="entry name" value="GlmS/AgaS_SIS"/>
</dbReference>
<keyword evidence="5" id="KW-1185">Reference proteome</keyword>
<protein>
    <submittedName>
        <fullName evidence="4">SIS domain-containing protein</fullName>
    </submittedName>
</protein>
<evidence type="ECO:0000313" key="4">
    <source>
        <dbReference type="EMBL" id="MDT0469941.1"/>
    </source>
</evidence>
<comment type="caution">
    <text evidence="4">The sequence shown here is derived from an EMBL/GenBank/DDBJ whole genome shotgun (WGS) entry which is preliminary data.</text>
</comment>
<dbReference type="CDD" id="cd05008">
    <property type="entry name" value="SIS_GlmS_GlmD_1"/>
    <property type="match status" value="1"/>
</dbReference>
<dbReference type="Pfam" id="PF01380">
    <property type="entry name" value="SIS"/>
    <property type="match status" value="1"/>
</dbReference>
<sequence>MTHVEDELSSQPECWSRAAKDAADHTRALPAAGERVAIVGCGTSWFMAQSAAALRERSGQGETDAFAASEFPYGRPYDRVVALTRSGTTTEVLELLGRLRGRTRTTAITADPGTPVMDRADEVVVLGYADERSVVQTRFATTALTLLRAHLGLHSDAVVADARTALETPLPAGLADCTQFTFLGRDWTIGLANEAGLKMREAARAWTEAYPAMEYRHGPISITTHGTATWLLGEAPEGLARQVRDTGGLWVAGELDPLAELVRVQRLAVAVATARGLDPDRPRHLTRSVILTPGADPGRDGNPSADLGPNPGGRPGPAPRSR</sequence>
<gene>
    <name evidence="4" type="ORF">RM764_44680</name>
</gene>
<dbReference type="InterPro" id="IPR035490">
    <property type="entry name" value="GlmS/FrlB_SIS"/>
</dbReference>
<dbReference type="Gene3D" id="3.40.50.10490">
    <property type="entry name" value="Glucose-6-phosphate isomerase like protein, domain 1"/>
    <property type="match status" value="3"/>
</dbReference>
<evidence type="ECO:0000259" key="3">
    <source>
        <dbReference type="PROSITE" id="PS51464"/>
    </source>
</evidence>